<reference evidence="3" key="1">
    <citation type="submission" date="2019-02" db="EMBL/GenBank/DDBJ databases">
        <title>Draft genome sequence of Planktothrix agardhii NIES-905.</title>
        <authorList>
            <person name="Yamaguchi H."/>
            <person name="Suzuki S."/>
            <person name="Kawachi M."/>
        </authorList>
    </citation>
    <scope>NUCLEOTIDE SEQUENCE [LARGE SCALE GENOMIC DNA]</scope>
    <source>
        <strain evidence="3">CCAP 1459/11A</strain>
    </source>
</reference>
<feature type="domain" description="DUF5615" evidence="1">
    <location>
        <begin position="4"/>
        <end position="112"/>
    </location>
</feature>
<comment type="caution">
    <text evidence="2">The sequence shown here is derived from an EMBL/GenBank/DDBJ whole genome shotgun (WGS) entry which is preliminary data.</text>
</comment>
<evidence type="ECO:0000313" key="3">
    <source>
        <dbReference type="Proteomes" id="UP000299794"/>
    </source>
</evidence>
<organism evidence="2 3">
    <name type="scientific">Planktothrix agardhii CCAP 1459/11A</name>
    <dbReference type="NCBI Taxonomy" id="282420"/>
    <lineage>
        <taxon>Bacteria</taxon>
        <taxon>Bacillati</taxon>
        <taxon>Cyanobacteriota</taxon>
        <taxon>Cyanophyceae</taxon>
        <taxon>Oscillatoriophycideae</taxon>
        <taxon>Oscillatoriales</taxon>
        <taxon>Microcoleaceae</taxon>
        <taxon>Planktothrix</taxon>
    </lineage>
</organism>
<dbReference type="InterPro" id="IPR041049">
    <property type="entry name" value="DUF5615"/>
</dbReference>
<dbReference type="EMBL" id="BJCD01000077">
    <property type="protein sequence ID" value="GDZ96102.1"/>
    <property type="molecule type" value="Genomic_DNA"/>
</dbReference>
<evidence type="ECO:0000313" key="2">
    <source>
        <dbReference type="EMBL" id="GDZ96102.1"/>
    </source>
</evidence>
<dbReference type="AlphaFoldDB" id="A0A4P5ZRU9"/>
<gene>
    <name evidence="2" type="ORF">PA905_45340</name>
</gene>
<dbReference type="Pfam" id="PF18480">
    <property type="entry name" value="DUF5615"/>
    <property type="match status" value="1"/>
</dbReference>
<name>A0A4P5ZRU9_PLAAG</name>
<dbReference type="Proteomes" id="UP000299794">
    <property type="component" value="Unassembled WGS sequence"/>
</dbReference>
<dbReference type="RefSeq" id="WP_026788203.1">
    <property type="nucleotide sequence ID" value="NZ_BJCD01000077.1"/>
</dbReference>
<proteinExistence type="predicted"/>
<accession>A0A4P5ZRU9</accession>
<protein>
    <recommendedName>
        <fullName evidence="1">DUF5615 domain-containing protein</fullName>
    </recommendedName>
</protein>
<evidence type="ECO:0000259" key="1">
    <source>
        <dbReference type="Pfam" id="PF18480"/>
    </source>
</evidence>
<sequence>MSTMLIKLDENMSVAHAEFLRQMGYDCDRVTDEGLSGADDEIVWQQACAEGRFFITLDLDFSDVRRFPPGTHPGILLLRSRSRSRQYVLDVLSRVVSEQPLETLQGCLVVADEMQTRIRRPPV</sequence>